<evidence type="ECO:0008006" key="4">
    <source>
        <dbReference type="Google" id="ProtNLM"/>
    </source>
</evidence>
<dbReference type="AlphaFoldDB" id="A0A6A6EEE5"/>
<evidence type="ECO:0000313" key="3">
    <source>
        <dbReference type="Proteomes" id="UP000800200"/>
    </source>
</evidence>
<sequence length="112" mass="12562">MMIILIFDMVILSLASLIVEDTVSLLSHCLGLTRTSFYIFFINASGLSGCSRKKSLLWYCDVTQGVWGKAGWYLFRYDVLVAKLVDASFHVHCAGQRQARVVQGEFRNVPPA</sequence>
<dbReference type="EMBL" id="ML994620">
    <property type="protein sequence ID" value="KAF2189415.1"/>
    <property type="molecule type" value="Genomic_DNA"/>
</dbReference>
<feature type="signal peptide" evidence="1">
    <location>
        <begin position="1"/>
        <end position="15"/>
    </location>
</feature>
<dbReference type="Proteomes" id="UP000800200">
    <property type="component" value="Unassembled WGS sequence"/>
</dbReference>
<feature type="chain" id="PRO_5025435006" description="Secreted protein" evidence="1">
    <location>
        <begin position="16"/>
        <end position="112"/>
    </location>
</feature>
<gene>
    <name evidence="2" type="ORF">K469DRAFT_700598</name>
</gene>
<keyword evidence="1" id="KW-0732">Signal</keyword>
<keyword evidence="3" id="KW-1185">Reference proteome</keyword>
<accession>A0A6A6EEE5</accession>
<proteinExistence type="predicted"/>
<evidence type="ECO:0000313" key="2">
    <source>
        <dbReference type="EMBL" id="KAF2189415.1"/>
    </source>
</evidence>
<name>A0A6A6EEE5_9PEZI</name>
<protein>
    <recommendedName>
        <fullName evidence="4">Secreted protein</fullName>
    </recommendedName>
</protein>
<evidence type="ECO:0000256" key="1">
    <source>
        <dbReference type="SAM" id="SignalP"/>
    </source>
</evidence>
<organism evidence="2 3">
    <name type="scientific">Zopfia rhizophila CBS 207.26</name>
    <dbReference type="NCBI Taxonomy" id="1314779"/>
    <lineage>
        <taxon>Eukaryota</taxon>
        <taxon>Fungi</taxon>
        <taxon>Dikarya</taxon>
        <taxon>Ascomycota</taxon>
        <taxon>Pezizomycotina</taxon>
        <taxon>Dothideomycetes</taxon>
        <taxon>Dothideomycetes incertae sedis</taxon>
        <taxon>Zopfiaceae</taxon>
        <taxon>Zopfia</taxon>
    </lineage>
</organism>
<reference evidence="2" key="1">
    <citation type="journal article" date="2020" name="Stud. Mycol.">
        <title>101 Dothideomycetes genomes: a test case for predicting lifestyles and emergence of pathogens.</title>
        <authorList>
            <person name="Haridas S."/>
            <person name="Albert R."/>
            <person name="Binder M."/>
            <person name="Bloem J."/>
            <person name="Labutti K."/>
            <person name="Salamov A."/>
            <person name="Andreopoulos B."/>
            <person name="Baker S."/>
            <person name="Barry K."/>
            <person name="Bills G."/>
            <person name="Bluhm B."/>
            <person name="Cannon C."/>
            <person name="Castanera R."/>
            <person name="Culley D."/>
            <person name="Daum C."/>
            <person name="Ezra D."/>
            <person name="Gonzalez J."/>
            <person name="Henrissat B."/>
            <person name="Kuo A."/>
            <person name="Liang C."/>
            <person name="Lipzen A."/>
            <person name="Lutzoni F."/>
            <person name="Magnuson J."/>
            <person name="Mondo S."/>
            <person name="Nolan M."/>
            <person name="Ohm R."/>
            <person name="Pangilinan J."/>
            <person name="Park H.-J."/>
            <person name="Ramirez L."/>
            <person name="Alfaro M."/>
            <person name="Sun H."/>
            <person name="Tritt A."/>
            <person name="Yoshinaga Y."/>
            <person name="Zwiers L.-H."/>
            <person name="Turgeon B."/>
            <person name="Goodwin S."/>
            <person name="Spatafora J."/>
            <person name="Crous P."/>
            <person name="Grigoriev I."/>
        </authorList>
    </citation>
    <scope>NUCLEOTIDE SEQUENCE</scope>
    <source>
        <strain evidence="2">CBS 207.26</strain>
    </source>
</reference>